<proteinExistence type="predicted"/>
<dbReference type="Gene3D" id="3.30.2020.10">
    <property type="entry name" value="NE0471-like N-terminal domain"/>
    <property type="match status" value="1"/>
</dbReference>
<evidence type="ECO:0000313" key="1">
    <source>
        <dbReference type="EMBL" id="CAA2101426.1"/>
    </source>
</evidence>
<dbReference type="InterPro" id="IPR036782">
    <property type="entry name" value="NE0471-like_N"/>
</dbReference>
<dbReference type="EMBL" id="LR743504">
    <property type="protein sequence ID" value="CAA2101426.1"/>
    <property type="molecule type" value="Genomic_DNA"/>
</dbReference>
<gene>
    <name evidence="1" type="ORF">MBUL_01170</name>
</gene>
<dbReference type="AlphaFoldDB" id="A0A679J5E8"/>
<dbReference type="SUPFAM" id="SSF143880">
    <property type="entry name" value="NE0471 N-terminal domain-like"/>
    <property type="match status" value="1"/>
</dbReference>
<sequence length="99" mass="11468">MKRLPRIEQAEYVIHGVLKIVWDDGYEGIVDLRPTIDRGKIFTYLQTPENFRNFTIAEYGHSIGWVGHAGEEIDLDAHNLRTKSENQAKLQKLVATMHY</sequence>
<accession>A0A679J5E8</accession>
<reference evidence="1" key="1">
    <citation type="submission" date="2019-12" db="EMBL/GenBank/DDBJ databases">
        <authorList>
            <person name="Cremers G."/>
        </authorList>
    </citation>
    <scope>NUCLEOTIDE SEQUENCE</scope>
    <source>
        <strain evidence="1">Mbul1</strain>
    </source>
</reference>
<evidence type="ECO:0008006" key="2">
    <source>
        <dbReference type="Google" id="ProtNLM"/>
    </source>
</evidence>
<name>A0A679J5E8_9HYPH</name>
<organism evidence="1">
    <name type="scientific">Methylobacterium bullatum</name>
    <dbReference type="NCBI Taxonomy" id="570505"/>
    <lineage>
        <taxon>Bacteria</taxon>
        <taxon>Pseudomonadati</taxon>
        <taxon>Pseudomonadota</taxon>
        <taxon>Alphaproteobacteria</taxon>
        <taxon>Hyphomicrobiales</taxon>
        <taxon>Methylobacteriaceae</taxon>
        <taxon>Methylobacterium</taxon>
    </lineage>
</organism>
<protein>
    <recommendedName>
        <fullName evidence="2">DUF2442 domain-containing protein</fullName>
    </recommendedName>
</protein>